<reference evidence="2 3" key="1">
    <citation type="submission" date="2022-06" db="EMBL/GenBank/DDBJ databases">
        <title>Runella sp. S5 genome sequencing.</title>
        <authorList>
            <person name="Park S."/>
        </authorList>
    </citation>
    <scope>NUCLEOTIDE SEQUENCE [LARGE SCALE GENOMIC DNA]</scope>
    <source>
        <strain evidence="2 3">S5</strain>
    </source>
</reference>
<sequence length="77" mass="8543">MEKIIIAHFTEREMSIIQSNIQELSQTGRMGNADSIAMRFDSAIARAKIETAEVLASEPTPQVEEKPTQNEQIAPEA</sequence>
<protein>
    <submittedName>
        <fullName evidence="2">Uncharacterized protein</fullName>
    </submittedName>
</protein>
<accession>A0ABT1FRR9</accession>
<dbReference type="EMBL" id="JAMZEL010000008">
    <property type="protein sequence ID" value="MCP1384462.1"/>
    <property type="molecule type" value="Genomic_DNA"/>
</dbReference>
<feature type="region of interest" description="Disordered" evidence="1">
    <location>
        <begin position="53"/>
        <end position="77"/>
    </location>
</feature>
<comment type="caution">
    <text evidence="2">The sequence shown here is derived from an EMBL/GenBank/DDBJ whole genome shotgun (WGS) entry which is preliminary data.</text>
</comment>
<evidence type="ECO:0000313" key="2">
    <source>
        <dbReference type="EMBL" id="MCP1384462.1"/>
    </source>
</evidence>
<keyword evidence="3" id="KW-1185">Reference proteome</keyword>
<organism evidence="2 3">
    <name type="scientific">Runella salmonicolor</name>
    <dbReference type="NCBI Taxonomy" id="2950278"/>
    <lineage>
        <taxon>Bacteria</taxon>
        <taxon>Pseudomonadati</taxon>
        <taxon>Bacteroidota</taxon>
        <taxon>Cytophagia</taxon>
        <taxon>Cytophagales</taxon>
        <taxon>Spirosomataceae</taxon>
        <taxon>Runella</taxon>
    </lineage>
</organism>
<gene>
    <name evidence="2" type="ORF">NCI00_18635</name>
</gene>
<name>A0ABT1FRR9_9BACT</name>
<proteinExistence type="predicted"/>
<dbReference type="RefSeq" id="WP_253530023.1">
    <property type="nucleotide sequence ID" value="NZ_JAMZEL010000008.1"/>
</dbReference>
<dbReference type="Proteomes" id="UP001204772">
    <property type="component" value="Unassembled WGS sequence"/>
</dbReference>
<evidence type="ECO:0000313" key="3">
    <source>
        <dbReference type="Proteomes" id="UP001204772"/>
    </source>
</evidence>
<evidence type="ECO:0000256" key="1">
    <source>
        <dbReference type="SAM" id="MobiDB-lite"/>
    </source>
</evidence>